<gene>
    <name evidence="3" type="primary">LOC108676932</name>
</gene>
<dbReference type="AlphaFoldDB" id="A0A979FVS7"/>
<dbReference type="KEGG" id="hazt:108676932"/>
<accession>A0A979FVS7</accession>
<dbReference type="Proteomes" id="UP000694843">
    <property type="component" value="Unplaced"/>
</dbReference>
<reference evidence="3" key="1">
    <citation type="submission" date="2025-08" db="UniProtKB">
        <authorList>
            <consortium name="RefSeq"/>
        </authorList>
    </citation>
    <scope>IDENTIFICATION</scope>
    <source>
        <tissue evidence="3">Whole organism</tissue>
    </source>
</reference>
<feature type="compositionally biased region" description="Basic and acidic residues" evidence="1">
    <location>
        <begin position="132"/>
        <end position="154"/>
    </location>
</feature>
<evidence type="ECO:0000313" key="3">
    <source>
        <dbReference type="RefSeq" id="XP_047741351.1"/>
    </source>
</evidence>
<evidence type="ECO:0000313" key="2">
    <source>
        <dbReference type="Proteomes" id="UP000694843"/>
    </source>
</evidence>
<name>A0A979FVS7_HYAAZ</name>
<dbReference type="RefSeq" id="XP_047741351.1">
    <property type="nucleotide sequence ID" value="XM_047885395.1"/>
</dbReference>
<feature type="region of interest" description="Disordered" evidence="1">
    <location>
        <begin position="132"/>
        <end position="157"/>
    </location>
</feature>
<organism evidence="2 3">
    <name type="scientific">Hyalella azteca</name>
    <name type="common">Amphipod</name>
    <dbReference type="NCBI Taxonomy" id="294128"/>
    <lineage>
        <taxon>Eukaryota</taxon>
        <taxon>Metazoa</taxon>
        <taxon>Ecdysozoa</taxon>
        <taxon>Arthropoda</taxon>
        <taxon>Crustacea</taxon>
        <taxon>Multicrustacea</taxon>
        <taxon>Malacostraca</taxon>
        <taxon>Eumalacostraca</taxon>
        <taxon>Peracarida</taxon>
        <taxon>Amphipoda</taxon>
        <taxon>Senticaudata</taxon>
        <taxon>Talitrida</taxon>
        <taxon>Talitroidea</taxon>
        <taxon>Hyalellidae</taxon>
        <taxon>Hyalella</taxon>
    </lineage>
</organism>
<keyword evidence="2" id="KW-1185">Reference proteome</keyword>
<evidence type="ECO:0000256" key="1">
    <source>
        <dbReference type="SAM" id="MobiDB-lite"/>
    </source>
</evidence>
<dbReference type="GeneID" id="108676932"/>
<proteinExistence type="predicted"/>
<protein>
    <submittedName>
        <fullName evidence="3">Uncharacterized protein LOC108676932</fullName>
    </submittedName>
</protein>
<sequence>MIIPGLYQTNTFGIVNITKTIKDSTADFFGVNLFSVETASADVKEAIEKYDEVADHESNATNLHINETIHAGLVRNNIANTVQEAKMDPEDLKLVQSSIEKVTEKAQNETETFKHTGVRYYVPSWPAREKTNSIENITSREDKSGNKINDLNEKDDSESSSVMSSIIDNLKRRLVSSIHQNIITLLHRTLFPTSRNAADEKSSNDVVSIALDFLGVEDEEFGSRCREKLVCDARKLAASLPYVSAWFRCVTSGQSAVRLRVVQVRH</sequence>